<name>A0ABR8NTG3_9MICO</name>
<organism evidence="3 4">
    <name type="scientific">Microbacterium helvum</name>
    <dbReference type="NCBI Taxonomy" id="2773713"/>
    <lineage>
        <taxon>Bacteria</taxon>
        <taxon>Bacillati</taxon>
        <taxon>Actinomycetota</taxon>
        <taxon>Actinomycetes</taxon>
        <taxon>Micrococcales</taxon>
        <taxon>Microbacteriaceae</taxon>
        <taxon>Microbacterium</taxon>
    </lineage>
</organism>
<sequence length="208" mass="21561">MRVRASIAVLLLSAAALTACATSGGSSPTTSGTASASAEQTPTDTPTPSPTIDSDDPSTWIITEDGMGPIALGDPFPEALALMPEGTRNDTTNCAWTAWWNAPDQSYQVFAARASDSADDGPVINVSTDSWSDPAVADGPRTAEGIGVGSTVDEVRAAYPAAIEMPDSIGPDIVYLKVGRIFFTYRETPVITSITVTTADVPPYEVCG</sequence>
<dbReference type="PROSITE" id="PS51257">
    <property type="entry name" value="PROKAR_LIPOPROTEIN"/>
    <property type="match status" value="1"/>
</dbReference>
<dbReference type="RefSeq" id="WP_191173502.1">
    <property type="nucleotide sequence ID" value="NZ_JACXZS010000019.1"/>
</dbReference>
<evidence type="ECO:0008006" key="5">
    <source>
        <dbReference type="Google" id="ProtNLM"/>
    </source>
</evidence>
<feature type="signal peptide" evidence="2">
    <location>
        <begin position="1"/>
        <end position="21"/>
    </location>
</feature>
<gene>
    <name evidence="3" type="ORF">IF188_19620</name>
</gene>
<dbReference type="Proteomes" id="UP000598426">
    <property type="component" value="Unassembled WGS sequence"/>
</dbReference>
<dbReference type="EMBL" id="JACXZS010000019">
    <property type="protein sequence ID" value="MBD3943905.1"/>
    <property type="molecule type" value="Genomic_DNA"/>
</dbReference>
<feature type="chain" id="PRO_5045677915" description="Secreted protein" evidence="2">
    <location>
        <begin position="22"/>
        <end position="208"/>
    </location>
</feature>
<feature type="region of interest" description="Disordered" evidence="1">
    <location>
        <begin position="22"/>
        <end position="57"/>
    </location>
</feature>
<evidence type="ECO:0000313" key="3">
    <source>
        <dbReference type="EMBL" id="MBD3943905.1"/>
    </source>
</evidence>
<feature type="compositionally biased region" description="Low complexity" evidence="1">
    <location>
        <begin position="22"/>
        <end position="52"/>
    </location>
</feature>
<reference evidence="3 4" key="1">
    <citation type="submission" date="2020-09" db="EMBL/GenBank/DDBJ databases">
        <title>Isolation and identification of active actinomycetes.</title>
        <authorList>
            <person name="Li X."/>
        </authorList>
    </citation>
    <scope>NUCLEOTIDE SEQUENCE [LARGE SCALE GENOMIC DNA]</scope>
    <source>
        <strain evidence="3 4">NEAU-LLC</strain>
    </source>
</reference>
<accession>A0ABR8NTG3</accession>
<evidence type="ECO:0000256" key="1">
    <source>
        <dbReference type="SAM" id="MobiDB-lite"/>
    </source>
</evidence>
<keyword evidence="4" id="KW-1185">Reference proteome</keyword>
<comment type="caution">
    <text evidence="3">The sequence shown here is derived from an EMBL/GenBank/DDBJ whole genome shotgun (WGS) entry which is preliminary data.</text>
</comment>
<evidence type="ECO:0000256" key="2">
    <source>
        <dbReference type="SAM" id="SignalP"/>
    </source>
</evidence>
<keyword evidence="2" id="KW-0732">Signal</keyword>
<evidence type="ECO:0000313" key="4">
    <source>
        <dbReference type="Proteomes" id="UP000598426"/>
    </source>
</evidence>
<protein>
    <recommendedName>
        <fullName evidence="5">Secreted protein</fullName>
    </recommendedName>
</protein>
<proteinExistence type="predicted"/>